<protein>
    <submittedName>
        <fullName evidence="2">Amidohydrolase</fullName>
    </submittedName>
</protein>
<dbReference type="PIRSF" id="PIRSF005962">
    <property type="entry name" value="Pept_M20D_amidohydro"/>
    <property type="match status" value="1"/>
</dbReference>
<proteinExistence type="predicted"/>
<feature type="binding site" evidence="1">
    <location>
        <position position="100"/>
    </location>
    <ligand>
        <name>Mn(2+)</name>
        <dbReference type="ChEBI" id="CHEBI:29035"/>
        <label>2</label>
    </ligand>
</feature>
<dbReference type="RefSeq" id="WP_109732205.1">
    <property type="nucleotide sequence ID" value="NZ_BAAACK010000029.1"/>
</dbReference>
<dbReference type="InterPro" id="IPR017439">
    <property type="entry name" value="Amidohydrolase"/>
</dbReference>
<dbReference type="InterPro" id="IPR036264">
    <property type="entry name" value="Bact_exopeptidase_dim_dom"/>
</dbReference>
<dbReference type="Gene3D" id="3.40.630.10">
    <property type="entry name" value="Zn peptidases"/>
    <property type="match status" value="1"/>
</dbReference>
<feature type="binding site" evidence="1">
    <location>
        <position position="102"/>
    </location>
    <ligand>
        <name>Mn(2+)</name>
        <dbReference type="ChEBI" id="CHEBI:29035"/>
        <label>2</label>
    </ligand>
</feature>
<dbReference type="InterPro" id="IPR002933">
    <property type="entry name" value="Peptidase_M20"/>
</dbReference>
<accession>A0A2Y9C5S8</accession>
<dbReference type="Proteomes" id="UP000245845">
    <property type="component" value="Unassembled WGS sequence"/>
</dbReference>
<gene>
    <name evidence="2" type="ORF">A8806_11010</name>
</gene>
<keyword evidence="3" id="KW-1185">Reference proteome</keyword>
<dbReference type="Gene3D" id="3.30.70.360">
    <property type="match status" value="1"/>
</dbReference>
<dbReference type="PANTHER" id="PTHR11014:SF63">
    <property type="entry name" value="METALLOPEPTIDASE, PUTATIVE (AFU_ORTHOLOGUE AFUA_6G09600)-RELATED"/>
    <property type="match status" value="1"/>
</dbReference>
<keyword evidence="2" id="KW-0378">Hydrolase</keyword>
<dbReference type="CDD" id="cd03886">
    <property type="entry name" value="M20_Acy1"/>
    <property type="match status" value="1"/>
</dbReference>
<dbReference type="GO" id="GO:0046872">
    <property type="term" value="F:metal ion binding"/>
    <property type="evidence" value="ECO:0007669"/>
    <property type="project" value="UniProtKB-KW"/>
</dbReference>
<evidence type="ECO:0000313" key="3">
    <source>
        <dbReference type="Proteomes" id="UP000245845"/>
    </source>
</evidence>
<evidence type="ECO:0000256" key="1">
    <source>
        <dbReference type="PIRSR" id="PIRSR005962-1"/>
    </source>
</evidence>
<sequence>MNILEEAKGLQEQLAQYARDLHMIPEIGAVLPETAGYIKRKLTEWGVTYQEYLDGNAIVATIGSSLQGKRIALRTDMDALAIAEETGLSYASVNGNMHACGHDAHMAMMLGAVYILKQRETELSGTVEIFFQPDEEGLDGARQMIQEGALKEHPADGILILHLAQDEGLESGQFLFKEGPLMASADTFDIRLEGEGVHAAHPELGRDPVTAAAHLIQAVQTAVCREFPALDPVVVSICNVRTRLNDGEDDRVVYNALPKYVDMAGTIRCMSGEIRERAVRRLGELTEAAGQMFHIKTSLRMRRKVPVTVNDAELTKAWEKTCRNLFGDSAVLHQEQPFMGSEDAGYFMKEIPGSYVHLVSNVYQDGRVIPGHHPRYRADEKILYRGAALLAEGAADFLNQ</sequence>
<dbReference type="NCBIfam" id="TIGR01891">
    <property type="entry name" value="amidohydrolases"/>
    <property type="match status" value="1"/>
</dbReference>
<evidence type="ECO:0000313" key="2">
    <source>
        <dbReference type="EMBL" id="PWJ27837.1"/>
    </source>
</evidence>
<keyword evidence="1" id="KW-0464">Manganese</keyword>
<organism evidence="2 3">
    <name type="scientific">Faecalicatena orotica</name>
    <dbReference type="NCBI Taxonomy" id="1544"/>
    <lineage>
        <taxon>Bacteria</taxon>
        <taxon>Bacillati</taxon>
        <taxon>Bacillota</taxon>
        <taxon>Clostridia</taxon>
        <taxon>Lachnospirales</taxon>
        <taxon>Lachnospiraceae</taxon>
        <taxon>Faecalicatena</taxon>
    </lineage>
</organism>
<dbReference type="OrthoDB" id="9776731at2"/>
<feature type="binding site" evidence="1">
    <location>
        <position position="372"/>
    </location>
    <ligand>
        <name>Mn(2+)</name>
        <dbReference type="ChEBI" id="CHEBI:29035"/>
        <label>2</label>
    </ligand>
</feature>
<keyword evidence="1" id="KW-0479">Metal-binding</keyword>
<dbReference type="GO" id="GO:0016787">
    <property type="term" value="F:hydrolase activity"/>
    <property type="evidence" value="ECO:0007669"/>
    <property type="project" value="UniProtKB-KW"/>
</dbReference>
<dbReference type="SUPFAM" id="SSF53187">
    <property type="entry name" value="Zn-dependent exopeptidases"/>
    <property type="match status" value="1"/>
</dbReference>
<comment type="caution">
    <text evidence="2">The sequence shown here is derived from an EMBL/GenBank/DDBJ whole genome shotgun (WGS) entry which is preliminary data.</text>
</comment>
<dbReference type="SUPFAM" id="SSF55031">
    <property type="entry name" value="Bacterial exopeptidase dimerisation domain"/>
    <property type="match status" value="1"/>
</dbReference>
<reference evidence="2 3" key="1">
    <citation type="submission" date="2018-05" db="EMBL/GenBank/DDBJ databases">
        <title>The Hungate 1000. A catalogue of reference genomes from the rumen microbiome.</title>
        <authorList>
            <person name="Kelly W."/>
        </authorList>
    </citation>
    <scope>NUCLEOTIDE SEQUENCE [LARGE SCALE GENOMIC DNA]</scope>
    <source>
        <strain evidence="2 3">NLAE-zl-C242</strain>
    </source>
</reference>
<dbReference type="PANTHER" id="PTHR11014">
    <property type="entry name" value="PEPTIDASE M20 FAMILY MEMBER"/>
    <property type="match status" value="1"/>
</dbReference>
<dbReference type="AlphaFoldDB" id="A0A2Y9C5S8"/>
<name>A0A2Y9C5S8_9FIRM</name>
<feature type="binding site" evidence="1">
    <location>
        <position position="162"/>
    </location>
    <ligand>
        <name>Mn(2+)</name>
        <dbReference type="ChEBI" id="CHEBI:29035"/>
        <label>2</label>
    </ligand>
</feature>
<feature type="binding site" evidence="1">
    <location>
        <position position="136"/>
    </location>
    <ligand>
        <name>Mn(2+)</name>
        <dbReference type="ChEBI" id="CHEBI:29035"/>
        <label>2</label>
    </ligand>
</feature>
<dbReference type="EMBL" id="QGDL01000010">
    <property type="protein sequence ID" value="PWJ27837.1"/>
    <property type="molecule type" value="Genomic_DNA"/>
</dbReference>
<comment type="cofactor">
    <cofactor evidence="1">
        <name>Mn(2+)</name>
        <dbReference type="ChEBI" id="CHEBI:29035"/>
    </cofactor>
    <text evidence="1">The Mn(2+) ion enhances activity.</text>
</comment>
<dbReference type="Pfam" id="PF01546">
    <property type="entry name" value="Peptidase_M20"/>
    <property type="match status" value="1"/>
</dbReference>